<reference evidence="3" key="1">
    <citation type="submission" date="2022-10" db="EMBL/GenBank/DDBJ databases">
        <title>Tapping the CABI collections for fungal endophytes: first genome assemblies for Collariella, Neodidymelliopsis, Ascochyta clinopodiicola, Didymella pomorum, Didymosphaeria variabile, Neocosmospora piperis and Neocucurbitaria cava.</title>
        <authorList>
            <person name="Hill R."/>
        </authorList>
    </citation>
    <scope>NUCLEOTIDE SEQUENCE</scope>
    <source>
        <strain evidence="3">IMI 356814</strain>
    </source>
</reference>
<accession>A0A9W8YDK2</accession>
<dbReference type="AlphaFoldDB" id="A0A9W8YDK2"/>
<evidence type="ECO:0000259" key="1">
    <source>
        <dbReference type="Pfam" id="PF22974"/>
    </source>
</evidence>
<dbReference type="Proteomes" id="UP001140560">
    <property type="component" value="Unassembled WGS sequence"/>
</dbReference>
<proteinExistence type="predicted"/>
<dbReference type="OrthoDB" id="5382170at2759"/>
<name>A0A9W8YDK2_9PLEO</name>
<sequence>MRITKKFESELAYVENENGWNSRSTFASQVKVSSQKPVLTLEEIEHHLQDVECGDATMKLHFVDTSSARDARSACNGAAGGLIITSHETCNQDGERAVYRVHDVAFAEDGDALELAVSRASWQDAFDTFDISFGHTTENHLYRRHADFAKVRRKRQAQASQIDIPADTPDSKVTATFNLTSSLLDTTFSAPSFLAGLDQLVPIPDLPIEIGCKVCTTSGRLELTQGAIKIDASQIDLIPDVLEGGDDGKEITSVITGGFMELAATGMSAHLELFARPKVSGAYEIALFSIPILGFVVPGVGKAGAVFEPRIAASFDISGGFEMNYGIDVAVPDNSNLRIELTDIKKSGVNGFPGSTLTPLPLSVNVTNVDILLGLAFKPSIPIGFEFTDKLKADVTISMNLPRLDALLSTNVAGNCGNQTGSNVTLPNAPDFNYGTVQHYINNSSGYYNMFQHINANHNYVCNTCAYYNE</sequence>
<evidence type="ECO:0000313" key="4">
    <source>
        <dbReference type="Proteomes" id="UP001140560"/>
    </source>
</evidence>
<feature type="domain" description="DUF7223" evidence="2">
    <location>
        <begin position="205"/>
        <end position="425"/>
    </location>
</feature>
<dbReference type="InterPro" id="IPR054293">
    <property type="entry name" value="DUF7029"/>
</dbReference>
<feature type="domain" description="DUF7029" evidence="1">
    <location>
        <begin position="32"/>
        <end position="130"/>
    </location>
</feature>
<dbReference type="Pfam" id="PF22974">
    <property type="entry name" value="DUF7029"/>
    <property type="match status" value="1"/>
</dbReference>
<dbReference type="Pfam" id="PF23865">
    <property type="entry name" value="DUF7223"/>
    <property type="match status" value="1"/>
</dbReference>
<comment type="caution">
    <text evidence="3">The sequence shown here is derived from an EMBL/GenBank/DDBJ whole genome shotgun (WGS) entry which is preliminary data.</text>
</comment>
<protein>
    <submittedName>
        <fullName evidence="3">Uncharacterized protein</fullName>
    </submittedName>
</protein>
<dbReference type="InterPro" id="IPR055647">
    <property type="entry name" value="DUF7223"/>
</dbReference>
<organism evidence="3 4">
    <name type="scientific">Neocucurbitaria cava</name>
    <dbReference type="NCBI Taxonomy" id="798079"/>
    <lineage>
        <taxon>Eukaryota</taxon>
        <taxon>Fungi</taxon>
        <taxon>Dikarya</taxon>
        <taxon>Ascomycota</taxon>
        <taxon>Pezizomycotina</taxon>
        <taxon>Dothideomycetes</taxon>
        <taxon>Pleosporomycetidae</taxon>
        <taxon>Pleosporales</taxon>
        <taxon>Pleosporineae</taxon>
        <taxon>Cucurbitariaceae</taxon>
        <taxon>Neocucurbitaria</taxon>
    </lineage>
</organism>
<dbReference type="EMBL" id="JAPEUY010000003">
    <property type="protein sequence ID" value="KAJ4374952.1"/>
    <property type="molecule type" value="Genomic_DNA"/>
</dbReference>
<keyword evidence="4" id="KW-1185">Reference proteome</keyword>
<gene>
    <name evidence="3" type="ORF">N0V83_002031</name>
</gene>
<evidence type="ECO:0000259" key="2">
    <source>
        <dbReference type="Pfam" id="PF23865"/>
    </source>
</evidence>
<evidence type="ECO:0000313" key="3">
    <source>
        <dbReference type="EMBL" id="KAJ4374952.1"/>
    </source>
</evidence>